<dbReference type="Pfam" id="PF12770">
    <property type="entry name" value="CHAT"/>
    <property type="match status" value="1"/>
</dbReference>
<dbReference type="AlphaFoldDB" id="A0A918E4X3"/>
<reference evidence="2" key="2">
    <citation type="submission" date="2020-09" db="EMBL/GenBank/DDBJ databases">
        <authorList>
            <person name="Sun Q."/>
            <person name="Zhou Y."/>
        </authorList>
    </citation>
    <scope>NUCLEOTIDE SEQUENCE</scope>
    <source>
        <strain evidence="2">CGMCC 4.7430</strain>
    </source>
</reference>
<reference evidence="2" key="1">
    <citation type="journal article" date="2014" name="Int. J. Syst. Evol. Microbiol.">
        <title>Complete genome sequence of Corynebacterium casei LMG S-19264T (=DSM 44701T), isolated from a smear-ripened cheese.</title>
        <authorList>
            <consortium name="US DOE Joint Genome Institute (JGI-PGF)"/>
            <person name="Walter F."/>
            <person name="Albersmeier A."/>
            <person name="Kalinowski J."/>
            <person name="Ruckert C."/>
        </authorList>
    </citation>
    <scope>NUCLEOTIDE SEQUENCE</scope>
    <source>
        <strain evidence="2">CGMCC 4.7430</strain>
    </source>
</reference>
<evidence type="ECO:0000259" key="1">
    <source>
        <dbReference type="Pfam" id="PF12770"/>
    </source>
</evidence>
<accession>A0A918E4X3</accession>
<dbReference type="RefSeq" id="WP_189139775.1">
    <property type="nucleotide sequence ID" value="NZ_BMNK01000005.1"/>
</dbReference>
<organism evidence="2 3">
    <name type="scientific">Nonomuraea glycinis</name>
    <dbReference type="NCBI Taxonomy" id="2047744"/>
    <lineage>
        <taxon>Bacteria</taxon>
        <taxon>Bacillati</taxon>
        <taxon>Actinomycetota</taxon>
        <taxon>Actinomycetes</taxon>
        <taxon>Streptosporangiales</taxon>
        <taxon>Streptosporangiaceae</taxon>
        <taxon>Nonomuraea</taxon>
    </lineage>
</organism>
<evidence type="ECO:0000313" key="2">
    <source>
        <dbReference type="EMBL" id="GGP07625.1"/>
    </source>
</evidence>
<comment type="caution">
    <text evidence="2">The sequence shown here is derived from an EMBL/GenBank/DDBJ whole genome shotgun (WGS) entry which is preliminary data.</text>
</comment>
<sequence length="306" mass="32073">MAGAARAPPAPEDLIAEARSGPVVVFSISRYRSDTLLLTGSGITCLPLPLLTANAVIQRFHTFTEALTESADQDAGRRDRVAAQDTLHEVLEWLWDAAAGPVLDALDLDGGSDADLPRVWWVTGGMLGMLPLHAAGHHRDGGPSVMDRVVSSCTPTVRALRHARRSIAPGGGRTLIVAMPETPDQDPLPNAAAEAALLHERMPDALTLIGSLLLADHDGAPFTVAGLTSVNLERAELAYLSACSTALMSVVTLGSVELDPALRAELPGLAAAVPAVNQNADLVDEAIHLSSAFQLAGFRHVVSTVH</sequence>
<name>A0A918E4X3_9ACTN</name>
<evidence type="ECO:0000313" key="3">
    <source>
        <dbReference type="Proteomes" id="UP000660745"/>
    </source>
</evidence>
<feature type="domain" description="CHAT" evidence="1">
    <location>
        <begin position="89"/>
        <end position="203"/>
    </location>
</feature>
<dbReference type="EMBL" id="BMNK01000005">
    <property type="protein sequence ID" value="GGP07625.1"/>
    <property type="molecule type" value="Genomic_DNA"/>
</dbReference>
<dbReference type="Proteomes" id="UP000660745">
    <property type="component" value="Unassembled WGS sequence"/>
</dbReference>
<gene>
    <name evidence="2" type="ORF">GCM10012278_36150</name>
</gene>
<protein>
    <recommendedName>
        <fullName evidence="1">CHAT domain-containing protein</fullName>
    </recommendedName>
</protein>
<proteinExistence type="predicted"/>
<dbReference type="InterPro" id="IPR024983">
    <property type="entry name" value="CHAT_dom"/>
</dbReference>
<keyword evidence="3" id="KW-1185">Reference proteome</keyword>